<dbReference type="SUPFAM" id="SSF52540">
    <property type="entry name" value="P-loop containing nucleoside triphosphate hydrolases"/>
    <property type="match status" value="1"/>
</dbReference>
<evidence type="ECO:0000256" key="2">
    <source>
        <dbReference type="ARBA" id="ARBA00008792"/>
    </source>
</evidence>
<dbReference type="GO" id="GO:0004386">
    <property type="term" value="F:helicase activity"/>
    <property type="evidence" value="ECO:0007669"/>
    <property type="project" value="UniProtKB-KW"/>
</dbReference>
<dbReference type="OMA" id="HGMAEIM"/>
<comment type="subcellular location">
    <subcellularLocation>
        <location evidence="1">Plastid</location>
        <location evidence="1">Chloroplast</location>
    </subcellularLocation>
</comment>
<dbReference type="InterPro" id="IPR001650">
    <property type="entry name" value="Helicase_C-like"/>
</dbReference>
<evidence type="ECO:0000313" key="11">
    <source>
        <dbReference type="EMBL" id="EKX39972.1"/>
    </source>
</evidence>
<evidence type="ECO:0000259" key="10">
    <source>
        <dbReference type="PROSITE" id="PS51194"/>
    </source>
</evidence>
<dbReference type="EnsemblProtists" id="EKX39972">
    <property type="protein sequence ID" value="EKX39972"/>
    <property type="gene ID" value="GUITHDRAFT_40761"/>
</dbReference>
<dbReference type="InterPro" id="IPR007502">
    <property type="entry name" value="Helicase-assoc_dom"/>
</dbReference>
<keyword evidence="13" id="KW-1185">Reference proteome</keyword>
<dbReference type="EMBL" id="JH993035">
    <property type="protein sequence ID" value="EKX39972.1"/>
    <property type="molecule type" value="Genomic_DNA"/>
</dbReference>
<dbReference type="HOGENOM" id="CLU_001832_1_4_1"/>
<dbReference type="GO" id="GO:0005524">
    <property type="term" value="F:ATP binding"/>
    <property type="evidence" value="ECO:0007669"/>
    <property type="project" value="UniProtKB-KW"/>
</dbReference>
<dbReference type="SMART" id="SM00847">
    <property type="entry name" value="HA2"/>
    <property type="match status" value="1"/>
</dbReference>
<dbReference type="PANTHER" id="PTHR18934">
    <property type="entry name" value="ATP-DEPENDENT RNA HELICASE"/>
    <property type="match status" value="1"/>
</dbReference>
<dbReference type="GO" id="GO:0003723">
    <property type="term" value="F:RNA binding"/>
    <property type="evidence" value="ECO:0007669"/>
    <property type="project" value="UniProtKB-KW"/>
</dbReference>
<dbReference type="PANTHER" id="PTHR18934:SF99">
    <property type="entry name" value="ATP-DEPENDENT RNA HELICASE DHX37-RELATED"/>
    <property type="match status" value="1"/>
</dbReference>
<dbReference type="SMART" id="SM00490">
    <property type="entry name" value="HELICc"/>
    <property type="match status" value="1"/>
</dbReference>
<evidence type="ECO:0000313" key="13">
    <source>
        <dbReference type="Proteomes" id="UP000011087"/>
    </source>
</evidence>
<dbReference type="Gene3D" id="1.20.120.1080">
    <property type="match status" value="1"/>
</dbReference>
<dbReference type="CDD" id="cd17917">
    <property type="entry name" value="DEXHc_RHA-like"/>
    <property type="match status" value="1"/>
</dbReference>
<keyword evidence="3" id="KW-0547">Nucleotide-binding</keyword>
<dbReference type="AlphaFoldDB" id="L1IV46"/>
<protein>
    <submittedName>
        <fullName evidence="11 12">Uncharacterized protein</fullName>
    </submittedName>
</protein>
<dbReference type="PROSITE" id="PS00690">
    <property type="entry name" value="DEAH_ATP_HELICASE"/>
    <property type="match status" value="1"/>
</dbReference>
<organism evidence="11">
    <name type="scientific">Guillardia theta (strain CCMP2712)</name>
    <name type="common">Cryptophyte</name>
    <dbReference type="NCBI Taxonomy" id="905079"/>
    <lineage>
        <taxon>Eukaryota</taxon>
        <taxon>Cryptophyceae</taxon>
        <taxon>Pyrenomonadales</taxon>
        <taxon>Geminigeraceae</taxon>
        <taxon>Guillardia</taxon>
    </lineage>
</organism>
<dbReference type="GeneID" id="17296660"/>
<dbReference type="PaxDb" id="55529-EKX39972"/>
<accession>L1IV46</accession>
<reference evidence="13" key="2">
    <citation type="submission" date="2012-11" db="EMBL/GenBank/DDBJ databases">
        <authorList>
            <person name="Kuo A."/>
            <person name="Curtis B.A."/>
            <person name="Tanifuji G."/>
            <person name="Burki F."/>
            <person name="Gruber A."/>
            <person name="Irimia M."/>
            <person name="Maruyama S."/>
            <person name="Arias M.C."/>
            <person name="Ball S.G."/>
            <person name="Gile G.H."/>
            <person name="Hirakawa Y."/>
            <person name="Hopkins J.F."/>
            <person name="Rensing S.A."/>
            <person name="Schmutz J."/>
            <person name="Symeonidi A."/>
            <person name="Elias M."/>
            <person name="Eveleigh R.J."/>
            <person name="Herman E.K."/>
            <person name="Klute M.J."/>
            <person name="Nakayama T."/>
            <person name="Obornik M."/>
            <person name="Reyes-Prieto A."/>
            <person name="Armbrust E.V."/>
            <person name="Aves S.J."/>
            <person name="Beiko R.G."/>
            <person name="Coutinho P."/>
            <person name="Dacks J.B."/>
            <person name="Durnford D.G."/>
            <person name="Fast N.M."/>
            <person name="Green B.R."/>
            <person name="Grisdale C."/>
            <person name="Hempe F."/>
            <person name="Henrissat B."/>
            <person name="Hoppner M.P."/>
            <person name="Ishida K.-I."/>
            <person name="Kim E."/>
            <person name="Koreny L."/>
            <person name="Kroth P.G."/>
            <person name="Liu Y."/>
            <person name="Malik S.-B."/>
            <person name="Maier U.G."/>
            <person name="McRose D."/>
            <person name="Mock T."/>
            <person name="Neilson J.A."/>
            <person name="Onodera N.T."/>
            <person name="Poole A.M."/>
            <person name="Pritham E.J."/>
            <person name="Richards T.A."/>
            <person name="Rocap G."/>
            <person name="Roy S.W."/>
            <person name="Sarai C."/>
            <person name="Schaack S."/>
            <person name="Shirato S."/>
            <person name="Slamovits C.H."/>
            <person name="Spencer D.F."/>
            <person name="Suzuki S."/>
            <person name="Worden A.Z."/>
            <person name="Zauner S."/>
            <person name="Barry K."/>
            <person name="Bell C."/>
            <person name="Bharti A.K."/>
            <person name="Crow J.A."/>
            <person name="Grimwood J."/>
            <person name="Kramer R."/>
            <person name="Lindquist E."/>
            <person name="Lucas S."/>
            <person name="Salamov A."/>
            <person name="McFadden G.I."/>
            <person name="Lane C.E."/>
            <person name="Keeling P.J."/>
            <person name="Gray M.W."/>
            <person name="Grigoriev I.V."/>
            <person name="Archibald J.M."/>
        </authorList>
    </citation>
    <scope>NUCLEOTIDE SEQUENCE</scope>
    <source>
        <strain evidence="13">CCMP2712</strain>
    </source>
</reference>
<keyword evidence="5" id="KW-0347">Helicase</keyword>
<evidence type="ECO:0000256" key="7">
    <source>
        <dbReference type="ARBA" id="ARBA00022884"/>
    </source>
</evidence>
<dbReference type="GO" id="GO:0009507">
    <property type="term" value="C:chloroplast"/>
    <property type="evidence" value="ECO:0007669"/>
    <property type="project" value="UniProtKB-SubCell"/>
</dbReference>
<dbReference type="PROSITE" id="PS51192">
    <property type="entry name" value="HELICASE_ATP_BIND_1"/>
    <property type="match status" value="1"/>
</dbReference>
<evidence type="ECO:0000256" key="6">
    <source>
        <dbReference type="ARBA" id="ARBA00022840"/>
    </source>
</evidence>
<keyword evidence="7" id="KW-0694">RNA-binding</keyword>
<dbReference type="Pfam" id="PF21010">
    <property type="entry name" value="HA2_C"/>
    <property type="match status" value="1"/>
</dbReference>
<gene>
    <name evidence="11" type="ORF">GUITHDRAFT_40761</name>
</gene>
<proteinExistence type="inferred from homology"/>
<reference evidence="11 13" key="1">
    <citation type="journal article" date="2012" name="Nature">
        <title>Algal genomes reveal evolutionary mosaicism and the fate of nucleomorphs.</title>
        <authorList>
            <consortium name="DOE Joint Genome Institute"/>
            <person name="Curtis B.A."/>
            <person name="Tanifuji G."/>
            <person name="Burki F."/>
            <person name="Gruber A."/>
            <person name="Irimia M."/>
            <person name="Maruyama S."/>
            <person name="Arias M.C."/>
            <person name="Ball S.G."/>
            <person name="Gile G.H."/>
            <person name="Hirakawa Y."/>
            <person name="Hopkins J.F."/>
            <person name="Kuo A."/>
            <person name="Rensing S.A."/>
            <person name="Schmutz J."/>
            <person name="Symeonidi A."/>
            <person name="Elias M."/>
            <person name="Eveleigh R.J."/>
            <person name="Herman E.K."/>
            <person name="Klute M.J."/>
            <person name="Nakayama T."/>
            <person name="Obornik M."/>
            <person name="Reyes-Prieto A."/>
            <person name="Armbrust E.V."/>
            <person name="Aves S.J."/>
            <person name="Beiko R.G."/>
            <person name="Coutinho P."/>
            <person name="Dacks J.B."/>
            <person name="Durnford D.G."/>
            <person name="Fast N.M."/>
            <person name="Green B.R."/>
            <person name="Grisdale C.J."/>
            <person name="Hempel F."/>
            <person name="Henrissat B."/>
            <person name="Hoppner M.P."/>
            <person name="Ishida K."/>
            <person name="Kim E."/>
            <person name="Koreny L."/>
            <person name="Kroth P.G."/>
            <person name="Liu Y."/>
            <person name="Malik S.B."/>
            <person name="Maier U.G."/>
            <person name="McRose D."/>
            <person name="Mock T."/>
            <person name="Neilson J.A."/>
            <person name="Onodera N.T."/>
            <person name="Poole A.M."/>
            <person name="Pritham E.J."/>
            <person name="Richards T.A."/>
            <person name="Rocap G."/>
            <person name="Roy S.W."/>
            <person name="Sarai C."/>
            <person name="Schaack S."/>
            <person name="Shirato S."/>
            <person name="Slamovits C.H."/>
            <person name="Spencer D.F."/>
            <person name="Suzuki S."/>
            <person name="Worden A.Z."/>
            <person name="Zauner S."/>
            <person name="Barry K."/>
            <person name="Bell C."/>
            <person name="Bharti A.K."/>
            <person name="Crow J.A."/>
            <person name="Grimwood J."/>
            <person name="Kramer R."/>
            <person name="Lindquist E."/>
            <person name="Lucas S."/>
            <person name="Salamov A."/>
            <person name="McFadden G.I."/>
            <person name="Lane C.E."/>
            <person name="Keeling P.J."/>
            <person name="Gray M.W."/>
            <person name="Grigoriev I.V."/>
            <person name="Archibald J.M."/>
        </authorList>
    </citation>
    <scope>NUCLEOTIDE SEQUENCE</scope>
    <source>
        <strain evidence="11 13">CCMP2712</strain>
    </source>
</reference>
<reference evidence="12" key="3">
    <citation type="submission" date="2016-03" db="UniProtKB">
        <authorList>
            <consortium name="EnsemblProtists"/>
        </authorList>
    </citation>
    <scope>IDENTIFICATION</scope>
</reference>
<evidence type="ECO:0000313" key="12">
    <source>
        <dbReference type="EnsemblProtists" id="EKX39972"/>
    </source>
</evidence>
<dbReference type="PROSITE" id="PS51194">
    <property type="entry name" value="HELICASE_CTER"/>
    <property type="match status" value="1"/>
</dbReference>
<dbReference type="SMART" id="SM00487">
    <property type="entry name" value="DEXDc"/>
    <property type="match status" value="1"/>
</dbReference>
<evidence type="ECO:0000256" key="1">
    <source>
        <dbReference type="ARBA" id="ARBA00004229"/>
    </source>
</evidence>
<dbReference type="InterPro" id="IPR027417">
    <property type="entry name" value="P-loop_NTPase"/>
</dbReference>
<evidence type="ECO:0000256" key="4">
    <source>
        <dbReference type="ARBA" id="ARBA00022801"/>
    </source>
</evidence>
<evidence type="ECO:0000256" key="5">
    <source>
        <dbReference type="ARBA" id="ARBA00022806"/>
    </source>
</evidence>
<dbReference type="Proteomes" id="UP000011087">
    <property type="component" value="Unassembled WGS sequence"/>
</dbReference>
<dbReference type="InterPro" id="IPR002464">
    <property type="entry name" value="DNA/RNA_helicase_DEAH_CS"/>
</dbReference>
<sequence>RQQLPGFKMKETCVSTILQNRVTIISGDTGCGKTTQVPQAVFDHYVSMGMGGTCHCVVTQPRRVSAMSVAERVAAERVEILGTTVGYQIRQESVLPRSCGSLLFCTTGVLIRRLTKFIRTGAQEIPNISIIFVDEVHERDVNSDFLLIMLKKILQHNSSIRIVLMSATINAEKFSQFFDSCPIVTIPGRTFDVTEQFLEDYVTIIARPVASSSSSFGNKLMRSDSWRREKLERNRTRARSTFEYSEAVRQLRHKGLDEDELAAVASMSDVNFIDYDMLTELILHIDQDPRRGSILCFLPGWEEILSAHEMLLSHPFVVRNPRFVVLRLHSNISPQEQQEVFRPVADDKRKIVLSTNIAETSITLDDCVFVIDSGRAKRMTYDPHTQISSLGVTWASKANVKQRKGRAGRVCEGVCYRLFTRSQFAGMQDEMDPDMTVVPLDQICLSTLALQIGNCQEVLSQALDPPPLSQIEVALKSLRGLGATDEQQKLLPLGQKLCQMHMEPRLAKMLLFSTVFRCLRPMLAVVCGREFKDPFISDPRTEEARLRVAGRCCSDQLLTAEILNLFESASDRSSAEAYDFCNRNLLSYNLLNQMKGFQTKVLDMVCKRGYRPPLQPFLMDSSTWDRHGELVRAVICSGLLPNVAR</sequence>
<dbReference type="Gene3D" id="3.40.50.300">
    <property type="entry name" value="P-loop containing nucleotide triphosphate hydrolases"/>
    <property type="match status" value="2"/>
</dbReference>
<dbReference type="Pfam" id="PF00271">
    <property type="entry name" value="Helicase_C"/>
    <property type="match status" value="1"/>
</dbReference>
<keyword evidence="6" id="KW-0067">ATP-binding</keyword>
<dbReference type="CDD" id="cd18791">
    <property type="entry name" value="SF2_C_RHA"/>
    <property type="match status" value="1"/>
</dbReference>
<dbReference type="STRING" id="905079.L1IV46"/>
<comment type="similarity">
    <text evidence="8">Belongs to the DExH box helicase family.</text>
</comment>
<dbReference type="GO" id="GO:0016787">
    <property type="term" value="F:hydrolase activity"/>
    <property type="evidence" value="ECO:0007669"/>
    <property type="project" value="UniProtKB-KW"/>
</dbReference>
<dbReference type="eggNOG" id="KOG0920">
    <property type="taxonomic scope" value="Eukaryota"/>
</dbReference>
<evidence type="ECO:0000259" key="9">
    <source>
        <dbReference type="PROSITE" id="PS51192"/>
    </source>
</evidence>
<name>L1IV46_GUITC</name>
<comment type="similarity">
    <text evidence="2">Belongs to the DEAD box helicase family. DEAH subfamily.</text>
</comment>
<keyword evidence="4" id="KW-0378">Hydrolase</keyword>
<dbReference type="KEGG" id="gtt:GUITHDRAFT_40761"/>
<evidence type="ECO:0000256" key="3">
    <source>
        <dbReference type="ARBA" id="ARBA00022741"/>
    </source>
</evidence>
<dbReference type="OrthoDB" id="5600252at2759"/>
<feature type="domain" description="Helicase C-terminal" evidence="10">
    <location>
        <begin position="277"/>
        <end position="451"/>
    </location>
</feature>
<dbReference type="RefSeq" id="XP_005826952.1">
    <property type="nucleotide sequence ID" value="XM_005826895.1"/>
</dbReference>
<evidence type="ECO:0000256" key="8">
    <source>
        <dbReference type="ARBA" id="ARBA00060772"/>
    </source>
</evidence>
<dbReference type="InterPro" id="IPR011545">
    <property type="entry name" value="DEAD/DEAH_box_helicase_dom"/>
</dbReference>
<feature type="non-terminal residue" evidence="11">
    <location>
        <position position="645"/>
    </location>
</feature>
<feature type="domain" description="Helicase ATP-binding" evidence="9">
    <location>
        <begin position="14"/>
        <end position="187"/>
    </location>
</feature>
<dbReference type="Pfam" id="PF00270">
    <property type="entry name" value="DEAD"/>
    <property type="match status" value="1"/>
</dbReference>
<dbReference type="InterPro" id="IPR014001">
    <property type="entry name" value="Helicase_ATP-bd"/>
</dbReference>
<feature type="non-terminal residue" evidence="11">
    <location>
        <position position="1"/>
    </location>
</feature>
<dbReference type="FunFam" id="3.40.50.300:FF:000526">
    <property type="entry name" value="DExH-box ATP-dependent RNA helicase DExH3"/>
    <property type="match status" value="1"/>
</dbReference>